<sequence length="164" mass="18411">MIHRIGVISDTHMPPHKRLPESLWQIFDDVELIIHAGDLSTLAVVAELETIAPVVAVQGNVERDDVVTKLPIKREIKVGGVRIGIVHILGESKYYARTARREFPDARVVVFGHSHVPYNEEYEGVLLFNPGSTNERRRQPTCSVGMLIIDDETMHVQGEIISLE</sequence>
<feature type="domain" description="Calcineurin-like phosphoesterase" evidence="3">
    <location>
        <begin position="4"/>
        <end position="151"/>
    </location>
</feature>
<dbReference type="NCBIfam" id="TIGR00040">
    <property type="entry name" value="yfcE"/>
    <property type="match status" value="1"/>
</dbReference>
<dbReference type="EC" id="3.1.4.-" evidence="2"/>
<keyword evidence="5" id="KW-1185">Reference proteome</keyword>
<dbReference type="InterPro" id="IPR000979">
    <property type="entry name" value="Phosphodiesterase_MJ0936/Vps29"/>
</dbReference>
<evidence type="ECO:0000259" key="3">
    <source>
        <dbReference type="Pfam" id="PF12850"/>
    </source>
</evidence>
<evidence type="ECO:0000256" key="1">
    <source>
        <dbReference type="ARBA" id="ARBA00008950"/>
    </source>
</evidence>
<keyword evidence="2" id="KW-0479">Metal-binding</keyword>
<protein>
    <recommendedName>
        <fullName evidence="2">Phosphoesterase</fullName>
        <ecNumber evidence="2">3.1.4.-</ecNumber>
    </recommendedName>
</protein>
<dbReference type="EMBL" id="BNJF01000001">
    <property type="protein sequence ID" value="GHO43398.1"/>
    <property type="molecule type" value="Genomic_DNA"/>
</dbReference>
<dbReference type="GO" id="GO:0046872">
    <property type="term" value="F:metal ion binding"/>
    <property type="evidence" value="ECO:0007669"/>
    <property type="project" value="UniProtKB-KW"/>
</dbReference>
<dbReference type="SUPFAM" id="SSF56300">
    <property type="entry name" value="Metallo-dependent phosphatases"/>
    <property type="match status" value="1"/>
</dbReference>
<dbReference type="Pfam" id="PF12850">
    <property type="entry name" value="Metallophos_2"/>
    <property type="match status" value="1"/>
</dbReference>
<dbReference type="GO" id="GO:0016787">
    <property type="term" value="F:hydrolase activity"/>
    <property type="evidence" value="ECO:0007669"/>
    <property type="project" value="UniProtKB-UniRule"/>
</dbReference>
<dbReference type="AlphaFoldDB" id="A0A8J3HZK1"/>
<gene>
    <name evidence="4" type="ORF">KSX_15610</name>
</gene>
<accession>A0A8J3HZK1</accession>
<dbReference type="PANTHER" id="PTHR11124">
    <property type="entry name" value="VACUOLAR SORTING PROTEIN VPS29"/>
    <property type="match status" value="1"/>
</dbReference>
<dbReference type="Proteomes" id="UP000612362">
    <property type="component" value="Unassembled WGS sequence"/>
</dbReference>
<reference evidence="4" key="1">
    <citation type="submission" date="2020-10" db="EMBL/GenBank/DDBJ databases">
        <title>Taxonomic study of unclassified bacteria belonging to the class Ktedonobacteria.</title>
        <authorList>
            <person name="Yabe S."/>
            <person name="Wang C.M."/>
            <person name="Zheng Y."/>
            <person name="Sakai Y."/>
            <person name="Cavaletti L."/>
            <person name="Monciardini P."/>
            <person name="Donadio S."/>
        </authorList>
    </citation>
    <scope>NUCLEOTIDE SEQUENCE</scope>
    <source>
        <strain evidence="4">SOSP1-1</strain>
    </source>
</reference>
<comment type="similarity">
    <text evidence="1 2">Belongs to the metallophosphoesterase superfamily. YfcE family.</text>
</comment>
<dbReference type="InterPro" id="IPR029052">
    <property type="entry name" value="Metallo-depent_PP-like"/>
</dbReference>
<comment type="cofactor">
    <cofactor evidence="2">
        <name>a divalent metal cation</name>
        <dbReference type="ChEBI" id="CHEBI:60240"/>
    </cofactor>
</comment>
<dbReference type="Gene3D" id="3.60.21.10">
    <property type="match status" value="1"/>
</dbReference>
<proteinExistence type="inferred from homology"/>
<evidence type="ECO:0000256" key="2">
    <source>
        <dbReference type="RuleBase" id="RU362039"/>
    </source>
</evidence>
<dbReference type="RefSeq" id="WP_220192874.1">
    <property type="nucleotide sequence ID" value="NZ_BNJF01000001.1"/>
</dbReference>
<organism evidence="4 5">
    <name type="scientific">Ktedonospora formicarum</name>
    <dbReference type="NCBI Taxonomy" id="2778364"/>
    <lineage>
        <taxon>Bacteria</taxon>
        <taxon>Bacillati</taxon>
        <taxon>Chloroflexota</taxon>
        <taxon>Ktedonobacteria</taxon>
        <taxon>Ktedonobacterales</taxon>
        <taxon>Ktedonobacteraceae</taxon>
        <taxon>Ktedonospora</taxon>
    </lineage>
</organism>
<evidence type="ECO:0000313" key="5">
    <source>
        <dbReference type="Proteomes" id="UP000612362"/>
    </source>
</evidence>
<comment type="caution">
    <text evidence="4">The sequence shown here is derived from an EMBL/GenBank/DDBJ whole genome shotgun (WGS) entry which is preliminary data.</text>
</comment>
<evidence type="ECO:0000313" key="4">
    <source>
        <dbReference type="EMBL" id="GHO43398.1"/>
    </source>
</evidence>
<name>A0A8J3HZK1_9CHLR</name>
<dbReference type="InterPro" id="IPR024654">
    <property type="entry name" value="Calcineurin-like_PHP_lpxH"/>
</dbReference>